<gene>
    <name evidence="2" type="ORF">O181_067088</name>
</gene>
<sequence>MSRIGDWGERAYIHVYRRGLASRLLDQLTSHPGHFDSLQELMEITLELDTRYHERQKEMGSNQEKKPQISESDPSKPPQGSSSEKPYDRKNKKGKNFQVSKEKPHATLLAKENKLIGSEKERMKEGLCTYCGGKHPIEKCFKRPENRKGSSRGLPSKQGKA</sequence>
<comment type="caution">
    <text evidence="2">The sequence shown here is derived from an EMBL/GenBank/DDBJ whole genome shotgun (WGS) entry which is preliminary data.</text>
</comment>
<evidence type="ECO:0000313" key="2">
    <source>
        <dbReference type="EMBL" id="MBW0527373.1"/>
    </source>
</evidence>
<organism evidence="2 3">
    <name type="scientific">Austropuccinia psidii MF-1</name>
    <dbReference type="NCBI Taxonomy" id="1389203"/>
    <lineage>
        <taxon>Eukaryota</taxon>
        <taxon>Fungi</taxon>
        <taxon>Dikarya</taxon>
        <taxon>Basidiomycota</taxon>
        <taxon>Pucciniomycotina</taxon>
        <taxon>Pucciniomycetes</taxon>
        <taxon>Pucciniales</taxon>
        <taxon>Sphaerophragmiaceae</taxon>
        <taxon>Austropuccinia</taxon>
    </lineage>
</organism>
<protein>
    <submittedName>
        <fullName evidence="2">Uncharacterized protein</fullName>
    </submittedName>
</protein>
<proteinExistence type="predicted"/>
<evidence type="ECO:0000256" key="1">
    <source>
        <dbReference type="SAM" id="MobiDB-lite"/>
    </source>
</evidence>
<feature type="compositionally biased region" description="Basic and acidic residues" evidence="1">
    <location>
        <begin position="100"/>
        <end position="118"/>
    </location>
</feature>
<keyword evidence="3" id="KW-1185">Reference proteome</keyword>
<feature type="region of interest" description="Disordered" evidence="1">
    <location>
        <begin position="133"/>
        <end position="161"/>
    </location>
</feature>
<evidence type="ECO:0000313" key="3">
    <source>
        <dbReference type="Proteomes" id="UP000765509"/>
    </source>
</evidence>
<feature type="compositionally biased region" description="Basic and acidic residues" evidence="1">
    <location>
        <begin position="135"/>
        <end position="148"/>
    </location>
</feature>
<accession>A0A9Q3ESP3</accession>
<dbReference type="Proteomes" id="UP000765509">
    <property type="component" value="Unassembled WGS sequence"/>
</dbReference>
<dbReference type="OrthoDB" id="5582182at2759"/>
<feature type="compositionally biased region" description="Basic and acidic residues" evidence="1">
    <location>
        <begin position="53"/>
        <end position="68"/>
    </location>
</feature>
<name>A0A9Q3ESP3_9BASI</name>
<feature type="region of interest" description="Disordered" evidence="1">
    <location>
        <begin position="53"/>
        <end position="118"/>
    </location>
</feature>
<reference evidence="2" key="1">
    <citation type="submission" date="2021-03" db="EMBL/GenBank/DDBJ databases">
        <title>Draft genome sequence of rust myrtle Austropuccinia psidii MF-1, a brazilian biotype.</title>
        <authorList>
            <person name="Quecine M.C."/>
            <person name="Pachon D.M.R."/>
            <person name="Bonatelli M.L."/>
            <person name="Correr F.H."/>
            <person name="Franceschini L.M."/>
            <person name="Leite T.F."/>
            <person name="Margarido G.R.A."/>
            <person name="Almeida C.A."/>
            <person name="Ferrarezi J.A."/>
            <person name="Labate C.A."/>
        </authorList>
    </citation>
    <scope>NUCLEOTIDE SEQUENCE</scope>
    <source>
        <strain evidence="2">MF-1</strain>
    </source>
</reference>
<dbReference type="AlphaFoldDB" id="A0A9Q3ESP3"/>
<dbReference type="EMBL" id="AVOT02033470">
    <property type="protein sequence ID" value="MBW0527373.1"/>
    <property type="molecule type" value="Genomic_DNA"/>
</dbReference>